<keyword evidence="8" id="KW-0175">Coiled coil</keyword>
<name>N4XEX5_COCH4</name>
<dbReference type="OrthoDB" id="2274804at2759"/>
<accession>N4XEX5</accession>
<keyword evidence="4" id="KW-0995">Kinetochore</keyword>
<dbReference type="PANTHER" id="PTHR48122:SF1">
    <property type="entry name" value="CENTROMERE PROTEIN H"/>
    <property type="match status" value="1"/>
</dbReference>
<dbReference type="GO" id="GO:0043515">
    <property type="term" value="F:kinetochore binding"/>
    <property type="evidence" value="ECO:0007669"/>
    <property type="project" value="TreeGrafter"/>
</dbReference>
<dbReference type="GO" id="GO:0005634">
    <property type="term" value="C:nucleus"/>
    <property type="evidence" value="ECO:0007669"/>
    <property type="project" value="UniProtKB-SubCell"/>
</dbReference>
<dbReference type="HOGENOM" id="CLU_078299_1_0_1"/>
<dbReference type="EMBL" id="KB733455">
    <property type="protein sequence ID" value="ENI05086.1"/>
    <property type="molecule type" value="Genomic_DNA"/>
</dbReference>
<evidence type="ECO:0000256" key="8">
    <source>
        <dbReference type="SAM" id="Coils"/>
    </source>
</evidence>
<dbReference type="PANTHER" id="PTHR48122">
    <property type="entry name" value="CENTROMERE PROTEIN H"/>
    <property type="match status" value="1"/>
</dbReference>
<dbReference type="AlphaFoldDB" id="N4XEX5"/>
<protein>
    <recommendedName>
        <fullName evidence="9">Centromere protein H C-terminal domain-containing protein</fullName>
    </recommendedName>
</protein>
<dbReference type="Proteomes" id="UP000012338">
    <property type="component" value="Unassembled WGS sequence"/>
</dbReference>
<evidence type="ECO:0000256" key="4">
    <source>
        <dbReference type="ARBA" id="ARBA00022838"/>
    </source>
</evidence>
<feature type="domain" description="Centromere protein H C-terminal" evidence="9">
    <location>
        <begin position="42"/>
        <end position="252"/>
    </location>
</feature>
<gene>
    <name evidence="10" type="ORF">COCC4DRAFT_169147</name>
</gene>
<dbReference type="GO" id="GO:0051382">
    <property type="term" value="P:kinetochore assembly"/>
    <property type="evidence" value="ECO:0007669"/>
    <property type="project" value="InterPro"/>
</dbReference>
<evidence type="ECO:0000256" key="1">
    <source>
        <dbReference type="ARBA" id="ARBA00004123"/>
    </source>
</evidence>
<proteinExistence type="inferred from homology"/>
<keyword evidence="3" id="KW-0158">Chromosome</keyword>
<evidence type="ECO:0000256" key="2">
    <source>
        <dbReference type="ARBA" id="ARBA00004629"/>
    </source>
</evidence>
<comment type="subcellular location">
    <subcellularLocation>
        <location evidence="2">Chromosome</location>
        <location evidence="2">Centromere</location>
        <location evidence="2">Kinetochore</location>
    </subcellularLocation>
    <subcellularLocation>
        <location evidence="1">Nucleus</location>
    </subcellularLocation>
</comment>
<evidence type="ECO:0000313" key="11">
    <source>
        <dbReference type="Proteomes" id="UP000012338"/>
    </source>
</evidence>
<dbReference type="Pfam" id="PF05837">
    <property type="entry name" value="CENP-H"/>
    <property type="match status" value="1"/>
</dbReference>
<keyword evidence="5" id="KW-0539">Nucleus</keyword>
<dbReference type="GO" id="GO:0007052">
    <property type="term" value="P:mitotic spindle organization"/>
    <property type="evidence" value="ECO:0007669"/>
    <property type="project" value="TreeGrafter"/>
</dbReference>
<comment type="similarity">
    <text evidence="7">Belongs to the CENP-H/MCM16 family.</text>
</comment>
<sequence>MTTRGDVDMADVGAKRQDAHDDADLLQTTHSDAFAFSDTEMLALQLYDQLKELELQQSLLQAQQAGTVAQAHDLSALPDDLVEERLTIAQREAMEAKTEYEIRNRITHNVLVMDPVRKAVHGGERTRFAEKRLLPLVTENDTVAMTHGAQTGRLASTTRALSAAEQGNMVANQKNRELAQTMLALAEEMKAQSVQDIEDAQLRSQVDAAEKQLAESRRRVKTLKGVLSGMIVGSGINWAADEGLTELVMDDEEDG</sequence>
<organism evidence="10 11">
    <name type="scientific">Cochliobolus heterostrophus (strain C4 / ATCC 48331 / race T)</name>
    <name type="common">Southern corn leaf blight fungus</name>
    <name type="synonym">Bipolaris maydis</name>
    <dbReference type="NCBI Taxonomy" id="665024"/>
    <lineage>
        <taxon>Eukaryota</taxon>
        <taxon>Fungi</taxon>
        <taxon>Dikarya</taxon>
        <taxon>Ascomycota</taxon>
        <taxon>Pezizomycotina</taxon>
        <taxon>Dothideomycetes</taxon>
        <taxon>Pleosporomycetidae</taxon>
        <taxon>Pleosporales</taxon>
        <taxon>Pleosporineae</taxon>
        <taxon>Pleosporaceae</taxon>
        <taxon>Bipolaris</taxon>
    </lineage>
</organism>
<evidence type="ECO:0000313" key="10">
    <source>
        <dbReference type="EMBL" id="ENI05086.1"/>
    </source>
</evidence>
<evidence type="ECO:0000256" key="7">
    <source>
        <dbReference type="ARBA" id="ARBA00025735"/>
    </source>
</evidence>
<evidence type="ECO:0000259" key="9">
    <source>
        <dbReference type="Pfam" id="PF05837"/>
    </source>
</evidence>
<dbReference type="InterPro" id="IPR040034">
    <property type="entry name" value="CENP-H"/>
</dbReference>
<dbReference type="GO" id="GO:0007059">
    <property type="term" value="P:chromosome segregation"/>
    <property type="evidence" value="ECO:0007669"/>
    <property type="project" value="TreeGrafter"/>
</dbReference>
<evidence type="ECO:0000256" key="5">
    <source>
        <dbReference type="ARBA" id="ARBA00023242"/>
    </source>
</evidence>
<keyword evidence="6" id="KW-0137">Centromere</keyword>
<reference evidence="10 11" key="1">
    <citation type="journal article" date="2012" name="PLoS Pathog.">
        <title>Diverse lifestyles and strategies of plant pathogenesis encoded in the genomes of eighteen Dothideomycetes fungi.</title>
        <authorList>
            <person name="Ohm R.A."/>
            <person name="Feau N."/>
            <person name="Henrissat B."/>
            <person name="Schoch C.L."/>
            <person name="Horwitz B.A."/>
            <person name="Barry K.W."/>
            <person name="Condon B.J."/>
            <person name="Copeland A.C."/>
            <person name="Dhillon B."/>
            <person name="Glaser F."/>
            <person name="Hesse C.N."/>
            <person name="Kosti I."/>
            <person name="LaButti K."/>
            <person name="Lindquist E.A."/>
            <person name="Lucas S."/>
            <person name="Salamov A.A."/>
            <person name="Bradshaw R.E."/>
            <person name="Ciuffetti L."/>
            <person name="Hamelin R.C."/>
            <person name="Kema G.H.J."/>
            <person name="Lawrence C."/>
            <person name="Scott J.A."/>
            <person name="Spatafora J.W."/>
            <person name="Turgeon B.G."/>
            <person name="de Wit P.J.G.M."/>
            <person name="Zhong S."/>
            <person name="Goodwin S.B."/>
            <person name="Grigoriev I.V."/>
        </authorList>
    </citation>
    <scope>NUCLEOTIDE SEQUENCE [LARGE SCALE GENOMIC DNA]</scope>
    <source>
        <strain evidence="11">C4 / ATCC 48331 / race T</strain>
    </source>
</reference>
<dbReference type="InterPro" id="IPR008426">
    <property type="entry name" value="CENP-H_C"/>
</dbReference>
<evidence type="ECO:0000256" key="6">
    <source>
        <dbReference type="ARBA" id="ARBA00023328"/>
    </source>
</evidence>
<keyword evidence="11" id="KW-1185">Reference proteome</keyword>
<reference evidence="11" key="2">
    <citation type="journal article" date="2013" name="PLoS Genet.">
        <title>Comparative genome structure, secondary metabolite, and effector coding capacity across Cochliobolus pathogens.</title>
        <authorList>
            <person name="Condon B.J."/>
            <person name="Leng Y."/>
            <person name="Wu D."/>
            <person name="Bushley K.E."/>
            <person name="Ohm R.A."/>
            <person name="Otillar R."/>
            <person name="Martin J."/>
            <person name="Schackwitz W."/>
            <person name="Grimwood J."/>
            <person name="MohdZainudin N."/>
            <person name="Xue C."/>
            <person name="Wang R."/>
            <person name="Manning V.A."/>
            <person name="Dhillon B."/>
            <person name="Tu Z.J."/>
            <person name="Steffenson B.J."/>
            <person name="Salamov A."/>
            <person name="Sun H."/>
            <person name="Lowry S."/>
            <person name="LaButti K."/>
            <person name="Han J."/>
            <person name="Copeland A."/>
            <person name="Lindquist E."/>
            <person name="Barry K."/>
            <person name="Schmutz J."/>
            <person name="Baker S.E."/>
            <person name="Ciuffetti L.M."/>
            <person name="Grigoriev I.V."/>
            <person name="Zhong S."/>
            <person name="Turgeon B.G."/>
        </authorList>
    </citation>
    <scope>NUCLEOTIDE SEQUENCE [LARGE SCALE GENOMIC DNA]</scope>
    <source>
        <strain evidence="11">C4 / ATCC 48331 / race T</strain>
    </source>
</reference>
<evidence type="ECO:0000256" key="3">
    <source>
        <dbReference type="ARBA" id="ARBA00022454"/>
    </source>
</evidence>
<feature type="coiled-coil region" evidence="8">
    <location>
        <begin position="199"/>
        <end position="226"/>
    </location>
</feature>
<dbReference type="GO" id="GO:0000776">
    <property type="term" value="C:kinetochore"/>
    <property type="evidence" value="ECO:0007669"/>
    <property type="project" value="UniProtKB-KW"/>
</dbReference>